<reference evidence="1" key="2">
    <citation type="journal article" date="2024" name="Plant">
        <title>Genomic evolution and insights into agronomic trait innovations of Sesamum species.</title>
        <authorList>
            <person name="Miao H."/>
            <person name="Wang L."/>
            <person name="Qu L."/>
            <person name="Liu H."/>
            <person name="Sun Y."/>
            <person name="Le M."/>
            <person name="Wang Q."/>
            <person name="Wei S."/>
            <person name="Zheng Y."/>
            <person name="Lin W."/>
            <person name="Duan Y."/>
            <person name="Cao H."/>
            <person name="Xiong S."/>
            <person name="Wang X."/>
            <person name="Wei L."/>
            <person name="Li C."/>
            <person name="Ma Q."/>
            <person name="Ju M."/>
            <person name="Zhao R."/>
            <person name="Li G."/>
            <person name="Mu C."/>
            <person name="Tian Q."/>
            <person name="Mei H."/>
            <person name="Zhang T."/>
            <person name="Gao T."/>
            <person name="Zhang H."/>
        </authorList>
    </citation>
    <scope>NUCLEOTIDE SEQUENCE</scope>
    <source>
        <strain evidence="1">G02</strain>
    </source>
</reference>
<organism evidence="1">
    <name type="scientific">Sesamum radiatum</name>
    <name type="common">Black benniseed</name>
    <dbReference type="NCBI Taxonomy" id="300843"/>
    <lineage>
        <taxon>Eukaryota</taxon>
        <taxon>Viridiplantae</taxon>
        <taxon>Streptophyta</taxon>
        <taxon>Embryophyta</taxon>
        <taxon>Tracheophyta</taxon>
        <taxon>Spermatophyta</taxon>
        <taxon>Magnoliopsida</taxon>
        <taxon>eudicotyledons</taxon>
        <taxon>Gunneridae</taxon>
        <taxon>Pentapetalae</taxon>
        <taxon>asterids</taxon>
        <taxon>lamiids</taxon>
        <taxon>Lamiales</taxon>
        <taxon>Pedaliaceae</taxon>
        <taxon>Sesamum</taxon>
    </lineage>
</organism>
<comment type="caution">
    <text evidence="1">The sequence shown here is derived from an EMBL/GenBank/DDBJ whole genome shotgun (WGS) entry which is preliminary data.</text>
</comment>
<evidence type="ECO:0000313" key="1">
    <source>
        <dbReference type="EMBL" id="KAL0378671.1"/>
    </source>
</evidence>
<dbReference type="AlphaFoldDB" id="A0AAW2RGM3"/>
<proteinExistence type="predicted"/>
<feature type="non-terminal residue" evidence="1">
    <location>
        <position position="126"/>
    </location>
</feature>
<reference evidence="1" key="1">
    <citation type="submission" date="2020-06" db="EMBL/GenBank/DDBJ databases">
        <authorList>
            <person name="Li T."/>
            <person name="Hu X."/>
            <person name="Zhang T."/>
            <person name="Song X."/>
            <person name="Zhang H."/>
            <person name="Dai N."/>
            <person name="Sheng W."/>
            <person name="Hou X."/>
            <person name="Wei L."/>
        </authorList>
    </citation>
    <scope>NUCLEOTIDE SEQUENCE</scope>
    <source>
        <strain evidence="1">G02</strain>
        <tissue evidence="1">Leaf</tissue>
    </source>
</reference>
<dbReference type="EMBL" id="JACGWJ010000013">
    <property type="protein sequence ID" value="KAL0378671.1"/>
    <property type="molecule type" value="Genomic_DNA"/>
</dbReference>
<name>A0AAW2RGM3_SESRA</name>
<accession>A0AAW2RGM3</accession>
<sequence>MEFSCPTVYGKLMLNPITCVWWDSSRLINHFISRRYALPSKSCSYLLKEWRLSSSRRVVFYYDSNMELENPMQVVLEECDFFVQIHDLPLSMMNLGVATLIGNRIGVFPDMETDDSGCSWGASCVS</sequence>
<gene>
    <name evidence="1" type="ORF">Sradi_3172600</name>
</gene>
<protein>
    <submittedName>
        <fullName evidence="1">Uncharacterized protein</fullName>
    </submittedName>
</protein>